<evidence type="ECO:0000313" key="3">
    <source>
        <dbReference type="EMBL" id="KAJ2779088.1"/>
    </source>
</evidence>
<keyword evidence="4" id="KW-1185">Reference proteome</keyword>
<keyword evidence="2" id="KW-1133">Transmembrane helix</keyword>
<keyword evidence="2" id="KW-0812">Transmembrane</keyword>
<dbReference type="Proteomes" id="UP001140217">
    <property type="component" value="Unassembled WGS sequence"/>
</dbReference>
<name>A0A9W8H4W2_9FUNG</name>
<organism evidence="3 4">
    <name type="scientific">Coemansia javaensis</name>
    <dbReference type="NCBI Taxonomy" id="2761396"/>
    <lineage>
        <taxon>Eukaryota</taxon>
        <taxon>Fungi</taxon>
        <taxon>Fungi incertae sedis</taxon>
        <taxon>Zoopagomycota</taxon>
        <taxon>Kickxellomycotina</taxon>
        <taxon>Kickxellomycetes</taxon>
        <taxon>Kickxellales</taxon>
        <taxon>Kickxellaceae</taxon>
        <taxon>Coemansia</taxon>
    </lineage>
</organism>
<feature type="region of interest" description="Disordered" evidence="1">
    <location>
        <begin position="1"/>
        <end position="21"/>
    </location>
</feature>
<reference evidence="3" key="1">
    <citation type="submission" date="2022-07" db="EMBL/GenBank/DDBJ databases">
        <title>Phylogenomic reconstructions and comparative analyses of Kickxellomycotina fungi.</title>
        <authorList>
            <person name="Reynolds N.K."/>
            <person name="Stajich J.E."/>
            <person name="Barry K."/>
            <person name="Grigoriev I.V."/>
            <person name="Crous P."/>
            <person name="Smith M.E."/>
        </authorList>
    </citation>
    <scope>NUCLEOTIDE SEQUENCE</scope>
    <source>
        <strain evidence="3">NBRC 105414</strain>
    </source>
</reference>
<evidence type="ECO:0000256" key="1">
    <source>
        <dbReference type="SAM" id="MobiDB-lite"/>
    </source>
</evidence>
<sequence length="164" mass="16886">MDPGADSSTGTGSTTSGLFNIPTDASGTASSPLSDLLNSSSDTGAMDNVPGAARKLASGAIAGIAVAAVVISICAAAGFLLWRRRKRARRFYRDDFAPPDVGTASSTYLADTDYVFRNSAGCPQDVMAHPPMSQTKPPSRAHSVVSAFHDPISAGTQHIYLGPA</sequence>
<dbReference type="AlphaFoldDB" id="A0A9W8H4W2"/>
<comment type="caution">
    <text evidence="3">The sequence shown here is derived from an EMBL/GenBank/DDBJ whole genome shotgun (WGS) entry which is preliminary data.</text>
</comment>
<feature type="compositionally biased region" description="Low complexity" evidence="1">
    <location>
        <begin position="7"/>
        <end position="17"/>
    </location>
</feature>
<gene>
    <name evidence="3" type="ORF">H4R18_004216</name>
</gene>
<evidence type="ECO:0000256" key="2">
    <source>
        <dbReference type="SAM" id="Phobius"/>
    </source>
</evidence>
<proteinExistence type="predicted"/>
<feature type="transmembrane region" description="Helical" evidence="2">
    <location>
        <begin position="56"/>
        <end position="82"/>
    </location>
</feature>
<evidence type="ECO:0000313" key="4">
    <source>
        <dbReference type="Proteomes" id="UP001140217"/>
    </source>
</evidence>
<keyword evidence="2" id="KW-0472">Membrane</keyword>
<accession>A0A9W8H4W2</accession>
<protein>
    <submittedName>
        <fullName evidence="3">Uncharacterized protein</fullName>
    </submittedName>
</protein>
<dbReference type="EMBL" id="JANBUL010000194">
    <property type="protein sequence ID" value="KAJ2779088.1"/>
    <property type="molecule type" value="Genomic_DNA"/>
</dbReference>